<protein>
    <recommendedName>
        <fullName evidence="3">Cold-shock protein</fullName>
    </recommendedName>
</protein>
<dbReference type="InterPro" id="IPR025916">
    <property type="entry name" value="YdjO"/>
</dbReference>
<comment type="caution">
    <text evidence="1">The sequence shown here is derived from an EMBL/GenBank/DDBJ whole genome shotgun (WGS) entry which is preliminary data.</text>
</comment>
<dbReference type="RefSeq" id="WP_115452506.1">
    <property type="nucleotide sequence ID" value="NZ_QNQT01000005.1"/>
</dbReference>
<evidence type="ECO:0000313" key="2">
    <source>
        <dbReference type="Proteomes" id="UP000257144"/>
    </source>
</evidence>
<evidence type="ECO:0000313" key="1">
    <source>
        <dbReference type="EMBL" id="RDU36513.1"/>
    </source>
</evidence>
<dbReference type="Pfam" id="PF14169">
    <property type="entry name" value="YdjO"/>
    <property type="match status" value="1"/>
</dbReference>
<proteinExistence type="predicted"/>
<dbReference type="AlphaFoldDB" id="A0A3D8GPU5"/>
<accession>A0A3D8GPU5</accession>
<reference evidence="1 2" key="1">
    <citation type="submission" date="2018-07" db="EMBL/GenBank/DDBJ databases">
        <title>Bacillus sp. YLB-04 draft genome sequence.</title>
        <authorList>
            <person name="Yu L."/>
            <person name="Tang X."/>
        </authorList>
    </citation>
    <scope>NUCLEOTIDE SEQUENCE [LARGE SCALE GENOMIC DNA]</scope>
    <source>
        <strain evidence="1 2">YLB-04</strain>
    </source>
</reference>
<organism evidence="1 2">
    <name type="scientific">Neobacillus piezotolerans</name>
    <dbReference type="NCBI Taxonomy" id="2259171"/>
    <lineage>
        <taxon>Bacteria</taxon>
        <taxon>Bacillati</taxon>
        <taxon>Bacillota</taxon>
        <taxon>Bacilli</taxon>
        <taxon>Bacillales</taxon>
        <taxon>Bacillaceae</taxon>
        <taxon>Neobacillus</taxon>
    </lineage>
</organism>
<name>A0A3D8GPU5_9BACI</name>
<dbReference type="OrthoDB" id="1955171at2"/>
<evidence type="ECO:0008006" key="3">
    <source>
        <dbReference type="Google" id="ProtNLM"/>
    </source>
</evidence>
<sequence>MFFGKRNPLEKEEEQLVSTEIYSCSDDGCIGWMRKNFVSADLLCPMCGSSMDSGVRDLPKI</sequence>
<keyword evidence="2" id="KW-1185">Reference proteome</keyword>
<gene>
    <name evidence="1" type="ORF">DRW41_13365</name>
</gene>
<dbReference type="EMBL" id="QNQT01000005">
    <property type="protein sequence ID" value="RDU36513.1"/>
    <property type="molecule type" value="Genomic_DNA"/>
</dbReference>
<dbReference type="Proteomes" id="UP000257144">
    <property type="component" value="Unassembled WGS sequence"/>
</dbReference>